<evidence type="ECO:0000313" key="2">
    <source>
        <dbReference type="Proteomes" id="UP000229901"/>
    </source>
</evidence>
<gene>
    <name evidence="1" type="ORF">COT97_04705</name>
</gene>
<accession>A0A2H0V438</accession>
<dbReference type="Proteomes" id="UP000229901">
    <property type="component" value="Unassembled WGS sequence"/>
</dbReference>
<sequence>MSLVQVRQALPAIPVALPSIHGENIDLQALQLSGKPYETAEAIIIRYRNMFSPEKCRWFRRYYIKPHRGSFAQNRYSVRYVWNMNNAKADRTIGVIVGEDVAAAQILIGNESAGRSMTGIRWELCEDRDGEEPIAIGRFDPWSLLQDISAADLQRLKDTKDLVPDVTHWDFDSMLLNQNCQSCHRPVTINYLVYNIDSVRCAHCGTRPFMSRSLEQYWRARLQAVNTSDGHTYHPEEILAHSIAWMAGVGSKPSELMCNSLPAGLKSADQVLQNLLKASKVSNLDTPRTTSPGLTLSAVSKLQKLSGGMIIEKSVRSAASALQQQIASGQPFTKVHTAMAEMLRAVSEAI</sequence>
<protein>
    <submittedName>
        <fullName evidence="1">Uncharacterized protein</fullName>
    </submittedName>
</protein>
<organism evidence="1 2">
    <name type="scientific">Candidatus Falkowbacteria bacterium CG10_big_fil_rev_8_21_14_0_10_39_11</name>
    <dbReference type="NCBI Taxonomy" id="1974565"/>
    <lineage>
        <taxon>Bacteria</taxon>
        <taxon>Candidatus Falkowiibacteriota</taxon>
    </lineage>
</organism>
<proteinExistence type="predicted"/>
<name>A0A2H0V438_9BACT</name>
<dbReference type="EMBL" id="PFAP01000035">
    <property type="protein sequence ID" value="PIR93825.1"/>
    <property type="molecule type" value="Genomic_DNA"/>
</dbReference>
<comment type="caution">
    <text evidence="1">The sequence shown here is derived from an EMBL/GenBank/DDBJ whole genome shotgun (WGS) entry which is preliminary data.</text>
</comment>
<dbReference type="AlphaFoldDB" id="A0A2H0V438"/>
<evidence type="ECO:0000313" key="1">
    <source>
        <dbReference type="EMBL" id="PIR93825.1"/>
    </source>
</evidence>
<reference evidence="2" key="1">
    <citation type="submission" date="2017-09" db="EMBL/GenBank/DDBJ databases">
        <title>Depth-based differentiation of microbial function through sediment-hosted aquifers and enrichment of novel symbionts in the deep terrestrial subsurface.</title>
        <authorList>
            <person name="Probst A.J."/>
            <person name="Ladd B."/>
            <person name="Jarett J.K."/>
            <person name="Geller-Mcgrath D.E."/>
            <person name="Sieber C.M.K."/>
            <person name="Emerson J.B."/>
            <person name="Anantharaman K."/>
            <person name="Thomas B.C."/>
            <person name="Malmstrom R."/>
            <person name="Stieglmeier M."/>
            <person name="Klingl A."/>
            <person name="Woyke T."/>
            <person name="Ryan C.M."/>
            <person name="Banfield J.F."/>
        </authorList>
    </citation>
    <scope>NUCLEOTIDE SEQUENCE [LARGE SCALE GENOMIC DNA]</scope>
</reference>